<evidence type="ECO:0000259" key="3">
    <source>
        <dbReference type="Pfam" id="PF20232"/>
    </source>
</evidence>
<feature type="region of interest" description="Disordered" evidence="1">
    <location>
        <begin position="239"/>
        <end position="262"/>
    </location>
</feature>
<evidence type="ECO:0000313" key="5">
    <source>
        <dbReference type="EMBL" id="SFJ10040.1"/>
    </source>
</evidence>
<name>A0A1I3NM70_9GAMM</name>
<evidence type="ECO:0000259" key="2">
    <source>
        <dbReference type="Pfam" id="PF00498"/>
    </source>
</evidence>
<dbReference type="CDD" id="cd00060">
    <property type="entry name" value="FHA"/>
    <property type="match status" value="1"/>
</dbReference>
<feature type="domain" description="Type VI secretion system FHA" evidence="3">
    <location>
        <begin position="404"/>
        <end position="519"/>
    </location>
</feature>
<evidence type="ECO:0000313" key="6">
    <source>
        <dbReference type="Proteomes" id="UP000198919"/>
    </source>
</evidence>
<dbReference type="Pfam" id="PF20232">
    <property type="entry name" value="T6SS_FHA_C"/>
    <property type="match status" value="1"/>
</dbReference>
<feature type="domain" description="FHA" evidence="2">
    <location>
        <begin position="27"/>
        <end position="95"/>
    </location>
</feature>
<dbReference type="EMBL" id="NITY01000001">
    <property type="protein sequence ID" value="PHM45643.1"/>
    <property type="molecule type" value="Genomic_DNA"/>
</dbReference>
<dbReference type="InterPro" id="IPR046883">
    <property type="entry name" value="T6SS_FHA_C"/>
</dbReference>
<dbReference type="Pfam" id="PF00498">
    <property type="entry name" value="FHA"/>
    <property type="match status" value="1"/>
</dbReference>
<reference evidence="6" key="2">
    <citation type="submission" date="2016-10" db="EMBL/GenBank/DDBJ databases">
        <authorList>
            <person name="Varghese N."/>
            <person name="Submissions S."/>
        </authorList>
    </citation>
    <scope>NUCLEOTIDE SEQUENCE [LARGE SCALE GENOMIC DNA]</scope>
    <source>
        <strain evidence="6">DSM 17908</strain>
    </source>
</reference>
<feature type="region of interest" description="Disordered" evidence="1">
    <location>
        <begin position="126"/>
        <end position="152"/>
    </location>
</feature>
<reference evidence="4 7" key="3">
    <citation type="journal article" date="2017" name="Nat. Microbiol.">
        <title>Natural product diversity associated with the nematode symbionts Photorhabdus and Xenorhabdus.</title>
        <authorList>
            <person name="Tobias N.J."/>
            <person name="Wolff H."/>
            <person name="Djahanschiri B."/>
            <person name="Grundmann F."/>
            <person name="Kronenwerth M."/>
            <person name="Shi Y.M."/>
            <person name="Simonyi S."/>
            <person name="Grun P."/>
            <person name="Shapiro-Ilan D."/>
            <person name="Pidot S.J."/>
            <person name="Stinear T.P."/>
            <person name="Ebersberger I."/>
            <person name="Bode H.B."/>
        </authorList>
    </citation>
    <scope>NUCLEOTIDE SEQUENCE [LARGE SCALE GENOMIC DNA]</scope>
    <source>
        <strain evidence="4 7">DSM 17908</strain>
    </source>
</reference>
<dbReference type="EMBL" id="FORG01000005">
    <property type="protein sequence ID" value="SFJ10040.1"/>
    <property type="molecule type" value="Genomic_DNA"/>
</dbReference>
<keyword evidence="7" id="KW-1185">Reference proteome</keyword>
<organism evidence="5 6">
    <name type="scientific">Xenorhabdus mauleonii</name>
    <dbReference type="NCBI Taxonomy" id="351675"/>
    <lineage>
        <taxon>Bacteria</taxon>
        <taxon>Pseudomonadati</taxon>
        <taxon>Pseudomonadota</taxon>
        <taxon>Gammaproteobacteria</taxon>
        <taxon>Enterobacterales</taxon>
        <taxon>Morganellaceae</taxon>
        <taxon>Xenorhabdus</taxon>
    </lineage>
</organism>
<evidence type="ECO:0000313" key="7">
    <source>
        <dbReference type="Proteomes" id="UP000224607"/>
    </source>
</evidence>
<dbReference type="AlphaFoldDB" id="A0A1I3NM70"/>
<evidence type="ECO:0000256" key="1">
    <source>
        <dbReference type="SAM" id="MobiDB-lite"/>
    </source>
</evidence>
<evidence type="ECO:0000313" key="4">
    <source>
        <dbReference type="EMBL" id="PHM45643.1"/>
    </source>
</evidence>
<dbReference type="Proteomes" id="UP000198919">
    <property type="component" value="Unassembled WGS sequence"/>
</dbReference>
<dbReference type="InterPro" id="IPR008984">
    <property type="entry name" value="SMAD_FHA_dom_sf"/>
</dbReference>
<reference evidence="5" key="1">
    <citation type="submission" date="2016-10" db="EMBL/GenBank/DDBJ databases">
        <authorList>
            <person name="de Groot N.N."/>
        </authorList>
    </citation>
    <scope>NUCLEOTIDE SEQUENCE [LARGE SCALE GENOMIC DNA]</scope>
    <source>
        <strain evidence="5">DSM 17908</strain>
    </source>
</reference>
<dbReference type="OrthoDB" id="273564at2"/>
<protein>
    <submittedName>
        <fullName evidence="4">FHA domain protein</fullName>
    </submittedName>
    <submittedName>
        <fullName evidence="5">FHA domain-containing protein</fullName>
    </submittedName>
</protein>
<dbReference type="STRING" id="351675.SAMN05421680_105236"/>
<dbReference type="RefSeq" id="WP_092509482.1">
    <property type="nucleotide sequence ID" value="NZ_CAWNQB010000001.1"/>
</dbReference>
<dbReference type="Proteomes" id="UP000224607">
    <property type="component" value="Unassembled WGS sequence"/>
</dbReference>
<sequence length="550" mass="61189">MRFTIVKNTGTNRPPQLSYDFIPPGGTIGNSTDNHWVLPVQGQSIAPLQIIVSTDATGRCCITNRSASSEILLNTIPMTPDRQIEIHDGDMLNIGDYQIQVASINQSLPPVAETRMVDAKPLDTLSKNKSQNMSSQTSLGINSMQPSRTHSEDIPNEVWEGLENIFTPFNPTLNQEKHPISNESYDNNPLINTGQQEERNPIDPLEKMETKINLDSLQSHATEPVAMFNPNGNLQQENILNNPSPSTLAHQSNFSGNHSDRQEVDPLVLFTDKSASDKYGFDKHTRKNIKNNNPLSLILDNAEPLASSDKTEPPDPPAIRHQDQDNVPSFAKILSSPPPPLFTADNSVHCENSADQDDNYHLYDNKANERLNIDPIEAQVAISYSSQSDEIQLEGKLLTALLDGMGIGHIKKPQFDEHVMYQLGKLLSLLSQGIMALNASRLSLKNRILLKSHTNSDVTQIKPDANNPFQLLPSGQAVLVQMFGDHMPGFMSPEESTRDILIELQAHQLGIIAGMIHDMEKNNISFGENFLQSYEAEINRYKKSQDKKRN</sequence>
<feature type="compositionally biased region" description="Polar residues" evidence="1">
    <location>
        <begin position="126"/>
        <end position="148"/>
    </location>
</feature>
<dbReference type="InterPro" id="IPR000253">
    <property type="entry name" value="FHA_dom"/>
</dbReference>
<feature type="compositionally biased region" description="Polar residues" evidence="1">
    <location>
        <begin position="239"/>
        <end position="257"/>
    </location>
</feature>
<proteinExistence type="predicted"/>
<accession>A0A1I3NM70</accession>
<dbReference type="SUPFAM" id="SSF49879">
    <property type="entry name" value="SMAD/FHA domain"/>
    <property type="match status" value="1"/>
</dbReference>
<gene>
    <name evidence="5" type="ORF">SAMN05421680_105236</name>
    <name evidence="4" type="ORF">Xmau_00023</name>
</gene>